<dbReference type="Pfam" id="PF19809">
    <property type="entry name" value="DUF6292"/>
    <property type="match status" value="1"/>
</dbReference>
<sequence>MDLDFDLDFDFDDSLARGLSCYVRLVTEALGLRGDSSFVEAQRPANAYVALDGQLPDFPDHDVALLWDERNGWAAAIESTGGSTLVVVARLEQDRLPPPPTVVRWVMSLFRQDEGATTAFVPAPRTRGAAD</sequence>
<dbReference type="InterPro" id="IPR046259">
    <property type="entry name" value="DUF6292"/>
</dbReference>
<dbReference type="AlphaFoldDB" id="A0A563EMV2"/>
<dbReference type="Proteomes" id="UP000316639">
    <property type="component" value="Unassembled WGS sequence"/>
</dbReference>
<name>A0A563EMV2_9PSEU</name>
<feature type="domain" description="DUF6292" evidence="1">
    <location>
        <begin position="22"/>
        <end position="107"/>
    </location>
</feature>
<accession>A0A563EMV2</accession>
<evidence type="ECO:0000259" key="1">
    <source>
        <dbReference type="Pfam" id="PF19809"/>
    </source>
</evidence>
<keyword evidence="3" id="KW-1185">Reference proteome</keyword>
<proteinExistence type="predicted"/>
<dbReference type="OrthoDB" id="4190452at2"/>
<dbReference type="EMBL" id="VOBR01000020">
    <property type="protein sequence ID" value="TWP48516.1"/>
    <property type="molecule type" value="Genomic_DNA"/>
</dbReference>
<comment type="caution">
    <text evidence="2">The sequence shown here is derived from an EMBL/GenBank/DDBJ whole genome shotgun (WGS) entry which is preliminary data.</text>
</comment>
<reference evidence="2 3" key="1">
    <citation type="submission" date="2019-07" db="EMBL/GenBank/DDBJ databases">
        <title>Lentzea xizangensis sp. nov., isolated from Qinghai-Tibetan Plateau Soils.</title>
        <authorList>
            <person name="Huang J."/>
        </authorList>
    </citation>
    <scope>NUCLEOTIDE SEQUENCE [LARGE SCALE GENOMIC DNA]</scope>
    <source>
        <strain evidence="2 3">FXJ1.1311</strain>
    </source>
</reference>
<protein>
    <recommendedName>
        <fullName evidence="1">DUF6292 domain-containing protein</fullName>
    </recommendedName>
</protein>
<evidence type="ECO:0000313" key="2">
    <source>
        <dbReference type="EMBL" id="TWP48516.1"/>
    </source>
</evidence>
<evidence type="ECO:0000313" key="3">
    <source>
        <dbReference type="Proteomes" id="UP000316639"/>
    </source>
</evidence>
<gene>
    <name evidence="2" type="ORF">FKR81_28445</name>
</gene>
<organism evidence="2 3">
    <name type="scientific">Lentzea tibetensis</name>
    <dbReference type="NCBI Taxonomy" id="2591470"/>
    <lineage>
        <taxon>Bacteria</taxon>
        <taxon>Bacillati</taxon>
        <taxon>Actinomycetota</taxon>
        <taxon>Actinomycetes</taxon>
        <taxon>Pseudonocardiales</taxon>
        <taxon>Pseudonocardiaceae</taxon>
        <taxon>Lentzea</taxon>
    </lineage>
</organism>
<dbReference type="RefSeq" id="WP_146356310.1">
    <property type="nucleotide sequence ID" value="NZ_VOBR01000020.1"/>
</dbReference>